<evidence type="ECO:0000313" key="3">
    <source>
        <dbReference type="EMBL" id="MCW3806375.1"/>
    </source>
</evidence>
<protein>
    <submittedName>
        <fullName evidence="3">Sialate O-acetylesterase</fullName>
    </submittedName>
</protein>
<organism evidence="3 4">
    <name type="scientific">Plebeiibacterium marinum</name>
    <dbReference type="NCBI Taxonomy" id="2992111"/>
    <lineage>
        <taxon>Bacteria</taxon>
        <taxon>Pseudomonadati</taxon>
        <taxon>Bacteroidota</taxon>
        <taxon>Bacteroidia</taxon>
        <taxon>Marinilabiliales</taxon>
        <taxon>Marinilabiliaceae</taxon>
        <taxon>Plebeiibacterium</taxon>
    </lineage>
</organism>
<name>A0AAE3SK24_9BACT</name>
<proteinExistence type="predicted"/>
<feature type="domain" description="Sialate O-acetylesterase" evidence="2">
    <location>
        <begin position="25"/>
        <end position="271"/>
    </location>
</feature>
<dbReference type="InterPro" id="IPR052940">
    <property type="entry name" value="Carb_Esterase_6"/>
</dbReference>
<dbReference type="PANTHER" id="PTHR31988:SF19">
    <property type="entry name" value="9-O-ACETYL-N-ACETYLNEURAMINIC ACID DEACETYLASE-RELATED"/>
    <property type="match status" value="1"/>
</dbReference>
<evidence type="ECO:0000313" key="4">
    <source>
        <dbReference type="Proteomes" id="UP001207408"/>
    </source>
</evidence>
<dbReference type="RefSeq" id="WP_301199760.1">
    <property type="nucleotide sequence ID" value="NZ_JAPDPI010000023.1"/>
</dbReference>
<dbReference type="InterPro" id="IPR036514">
    <property type="entry name" value="SGNH_hydro_sf"/>
</dbReference>
<dbReference type="Proteomes" id="UP001207408">
    <property type="component" value="Unassembled WGS sequence"/>
</dbReference>
<dbReference type="PANTHER" id="PTHR31988">
    <property type="entry name" value="ESTERASE, PUTATIVE (DUF303)-RELATED"/>
    <property type="match status" value="1"/>
</dbReference>
<dbReference type="InterPro" id="IPR005181">
    <property type="entry name" value="SASA"/>
</dbReference>
<sequence>MNIKVIVLLALVLIPFAGFSQNSDFHIYLCFGQSNMEGQGKIEEEDKIAESRFKVLQSVDCPNLNRMKGNWYPAVAPLCQCFSGLSPADYFGRTMIQNLPEDITIGVVHVAVGGCDIRLFDKDLYQDYDSTYTDKWFVEKIKSYGGNPYKHLIDLAKLAQKDGVIKGILLHQGETNTDDEKWPGYVKKIYKDMMKDLHLKPKQVPIIVGEVVHKDQEGKCASMNEIIATLPDVVKTAHVVSSGGCTDQGDKVHFSSEGYRELGRRYALMMLGILGYNVDNE</sequence>
<dbReference type="AlphaFoldDB" id="A0AAE3SK24"/>
<dbReference type="GO" id="GO:0016788">
    <property type="term" value="F:hydrolase activity, acting on ester bonds"/>
    <property type="evidence" value="ECO:0007669"/>
    <property type="project" value="UniProtKB-ARBA"/>
</dbReference>
<evidence type="ECO:0000256" key="1">
    <source>
        <dbReference type="ARBA" id="ARBA00022801"/>
    </source>
</evidence>
<accession>A0AAE3SK24</accession>
<dbReference type="EMBL" id="JAPDPI010000023">
    <property type="protein sequence ID" value="MCW3806375.1"/>
    <property type="molecule type" value="Genomic_DNA"/>
</dbReference>
<dbReference type="Gene3D" id="3.40.50.1110">
    <property type="entry name" value="SGNH hydrolase"/>
    <property type="match status" value="1"/>
</dbReference>
<gene>
    <name evidence="3" type="ORF">OM074_12140</name>
</gene>
<dbReference type="SUPFAM" id="SSF52266">
    <property type="entry name" value="SGNH hydrolase"/>
    <property type="match status" value="1"/>
</dbReference>
<keyword evidence="1" id="KW-0378">Hydrolase</keyword>
<evidence type="ECO:0000259" key="2">
    <source>
        <dbReference type="Pfam" id="PF03629"/>
    </source>
</evidence>
<dbReference type="Pfam" id="PF03629">
    <property type="entry name" value="SASA"/>
    <property type="match status" value="1"/>
</dbReference>
<keyword evidence="4" id="KW-1185">Reference proteome</keyword>
<reference evidence="3" key="1">
    <citation type="submission" date="2022-10" db="EMBL/GenBank/DDBJ databases">
        <authorList>
            <person name="Yu W.X."/>
        </authorList>
    </citation>
    <scope>NUCLEOTIDE SEQUENCE</scope>
    <source>
        <strain evidence="3">D04</strain>
    </source>
</reference>
<comment type="caution">
    <text evidence="3">The sequence shown here is derived from an EMBL/GenBank/DDBJ whole genome shotgun (WGS) entry which is preliminary data.</text>
</comment>